<organism evidence="1 2">
    <name type="scientific">Prymnesium parvum</name>
    <name type="common">Toxic golden alga</name>
    <dbReference type="NCBI Taxonomy" id="97485"/>
    <lineage>
        <taxon>Eukaryota</taxon>
        <taxon>Haptista</taxon>
        <taxon>Haptophyta</taxon>
        <taxon>Prymnesiophyceae</taxon>
        <taxon>Prymnesiales</taxon>
        <taxon>Prymnesiaceae</taxon>
        <taxon>Prymnesium</taxon>
    </lineage>
</organism>
<gene>
    <name evidence="1" type="ORF">AB1Y20_000158</name>
</gene>
<comment type="caution">
    <text evidence="1">The sequence shown here is derived from an EMBL/GenBank/DDBJ whole genome shotgun (WGS) entry which is preliminary data.</text>
</comment>
<evidence type="ECO:0000313" key="1">
    <source>
        <dbReference type="EMBL" id="KAL1529200.1"/>
    </source>
</evidence>
<proteinExistence type="predicted"/>
<protein>
    <submittedName>
        <fullName evidence="1">Uncharacterized protein</fullName>
    </submittedName>
</protein>
<dbReference type="Proteomes" id="UP001515480">
    <property type="component" value="Unassembled WGS sequence"/>
</dbReference>
<dbReference type="AlphaFoldDB" id="A0AB34K4M9"/>
<dbReference type="EMBL" id="JBGBPQ010000001">
    <property type="protein sequence ID" value="KAL1529200.1"/>
    <property type="molecule type" value="Genomic_DNA"/>
</dbReference>
<name>A0AB34K4M9_PRYPA</name>
<sequence>MWIQFDYDESLGNEASPDCLLSLETENNFFISTSRALPWKEPSDRSDDRMTVPAIFIESLLRKAPVSDPSSLNDKGCLESTLSLDFINNWISVLVDEVAMLASDDGDEDAVKDFIDFDELQSKTDACMQRLCLTSEFEHHNVNVDDTTWDDLDAVPATAESAWLNSVTLEHLCAPTRTLELYVDLMKSIGPHAVQAQRSRPDGQFHMMVGNDGHTRIKKMCS</sequence>
<accession>A0AB34K4M9</accession>
<keyword evidence="2" id="KW-1185">Reference proteome</keyword>
<evidence type="ECO:0000313" key="2">
    <source>
        <dbReference type="Proteomes" id="UP001515480"/>
    </source>
</evidence>
<reference evidence="1 2" key="1">
    <citation type="journal article" date="2024" name="Science">
        <title>Giant polyketide synthase enzymes in the biosynthesis of giant marine polyether toxins.</title>
        <authorList>
            <person name="Fallon T.R."/>
            <person name="Shende V.V."/>
            <person name="Wierzbicki I.H."/>
            <person name="Pendleton A.L."/>
            <person name="Watervoot N.F."/>
            <person name="Auber R.P."/>
            <person name="Gonzalez D.J."/>
            <person name="Wisecaver J.H."/>
            <person name="Moore B.S."/>
        </authorList>
    </citation>
    <scope>NUCLEOTIDE SEQUENCE [LARGE SCALE GENOMIC DNA]</scope>
    <source>
        <strain evidence="1 2">12B1</strain>
    </source>
</reference>